<dbReference type="Pfam" id="PF00196">
    <property type="entry name" value="GerE"/>
    <property type="match status" value="1"/>
</dbReference>
<dbReference type="InterPro" id="IPR036693">
    <property type="entry name" value="TF_LuxR_autoind-bd_dom_sf"/>
</dbReference>
<dbReference type="InterPro" id="IPR016032">
    <property type="entry name" value="Sig_transdc_resp-reg_C-effctor"/>
</dbReference>
<dbReference type="SUPFAM" id="SSF75516">
    <property type="entry name" value="Pheromone-binding domain of LuxR-like quorum-sensing transcription factors"/>
    <property type="match status" value="1"/>
</dbReference>
<dbReference type="SMART" id="SM00421">
    <property type="entry name" value="HTH_LUXR"/>
    <property type="match status" value="1"/>
</dbReference>
<dbReference type="PROSITE" id="PS50043">
    <property type="entry name" value="HTH_LUXR_2"/>
    <property type="match status" value="1"/>
</dbReference>
<dbReference type="PANTHER" id="PTHR44688">
    <property type="entry name" value="DNA-BINDING TRANSCRIPTIONAL ACTIVATOR DEVR_DOSR"/>
    <property type="match status" value="1"/>
</dbReference>
<protein>
    <submittedName>
        <fullName evidence="5">DNA-binding CsgD family transcriptional regulator</fullName>
    </submittedName>
</protein>
<evidence type="ECO:0000256" key="3">
    <source>
        <dbReference type="ARBA" id="ARBA00023163"/>
    </source>
</evidence>
<evidence type="ECO:0000256" key="1">
    <source>
        <dbReference type="ARBA" id="ARBA00023015"/>
    </source>
</evidence>
<evidence type="ECO:0000259" key="4">
    <source>
        <dbReference type="PROSITE" id="PS50043"/>
    </source>
</evidence>
<dbReference type="InterPro" id="IPR000792">
    <property type="entry name" value="Tscrpt_reg_LuxR_C"/>
</dbReference>
<dbReference type="PRINTS" id="PR00038">
    <property type="entry name" value="HTHLUXR"/>
</dbReference>
<evidence type="ECO:0000313" key="6">
    <source>
        <dbReference type="Proteomes" id="UP000531251"/>
    </source>
</evidence>
<feature type="domain" description="HTH luxR-type" evidence="4">
    <location>
        <begin position="167"/>
        <end position="232"/>
    </location>
</feature>
<evidence type="ECO:0000256" key="2">
    <source>
        <dbReference type="ARBA" id="ARBA00023125"/>
    </source>
</evidence>
<dbReference type="Pfam" id="PF03472">
    <property type="entry name" value="Autoind_bind"/>
    <property type="match status" value="1"/>
</dbReference>
<dbReference type="GO" id="GO:0003677">
    <property type="term" value="F:DNA binding"/>
    <property type="evidence" value="ECO:0007669"/>
    <property type="project" value="UniProtKB-KW"/>
</dbReference>
<dbReference type="RefSeq" id="WP_164542677.1">
    <property type="nucleotide sequence ID" value="NZ_BAAADY010000003.1"/>
</dbReference>
<dbReference type="PROSITE" id="PS00622">
    <property type="entry name" value="HTH_LUXR_1"/>
    <property type="match status" value="1"/>
</dbReference>
<proteinExistence type="predicted"/>
<reference evidence="5 6" key="1">
    <citation type="submission" date="2020-03" db="EMBL/GenBank/DDBJ databases">
        <title>Genomic Encyclopedia of Type Strains, Phase IV (KMG-IV): sequencing the most valuable type-strain genomes for metagenomic binning, comparative biology and taxonomic classification.</title>
        <authorList>
            <person name="Goeker M."/>
        </authorList>
    </citation>
    <scope>NUCLEOTIDE SEQUENCE [LARGE SCALE GENOMIC DNA]</scope>
    <source>
        <strain evidence="5 6">DSM 7225</strain>
    </source>
</reference>
<dbReference type="SUPFAM" id="SSF46894">
    <property type="entry name" value="C-terminal effector domain of the bipartite response regulators"/>
    <property type="match status" value="1"/>
</dbReference>
<dbReference type="GO" id="GO:0006355">
    <property type="term" value="P:regulation of DNA-templated transcription"/>
    <property type="evidence" value="ECO:0007669"/>
    <property type="project" value="InterPro"/>
</dbReference>
<dbReference type="PANTHER" id="PTHR44688:SF16">
    <property type="entry name" value="DNA-BINDING TRANSCRIPTIONAL ACTIVATOR DEVR_DOSR"/>
    <property type="match status" value="1"/>
</dbReference>
<dbReference type="CDD" id="cd06170">
    <property type="entry name" value="LuxR_C_like"/>
    <property type="match status" value="1"/>
</dbReference>
<dbReference type="Gene3D" id="1.10.10.10">
    <property type="entry name" value="Winged helix-like DNA-binding domain superfamily/Winged helix DNA-binding domain"/>
    <property type="match status" value="1"/>
</dbReference>
<organism evidence="5 6">
    <name type="scientific">Sphingomonas trueperi</name>
    <dbReference type="NCBI Taxonomy" id="53317"/>
    <lineage>
        <taxon>Bacteria</taxon>
        <taxon>Pseudomonadati</taxon>
        <taxon>Pseudomonadota</taxon>
        <taxon>Alphaproteobacteria</taxon>
        <taxon>Sphingomonadales</taxon>
        <taxon>Sphingomonadaceae</taxon>
        <taxon>Sphingomonas</taxon>
    </lineage>
</organism>
<dbReference type="InterPro" id="IPR005143">
    <property type="entry name" value="TF_LuxR_autoind-bd_dom"/>
</dbReference>
<evidence type="ECO:0000313" key="5">
    <source>
        <dbReference type="EMBL" id="NJB98211.1"/>
    </source>
</evidence>
<accession>A0A7X5Y2F9</accession>
<gene>
    <name evidence="5" type="ORF">GGR89_002542</name>
</gene>
<keyword evidence="3" id="KW-0804">Transcription</keyword>
<dbReference type="EMBL" id="JAATJB010000007">
    <property type="protein sequence ID" value="NJB98211.1"/>
    <property type="molecule type" value="Genomic_DNA"/>
</dbReference>
<dbReference type="AlphaFoldDB" id="A0A7X5Y2F9"/>
<keyword evidence="6" id="KW-1185">Reference proteome</keyword>
<comment type="caution">
    <text evidence="5">The sequence shown here is derived from an EMBL/GenBank/DDBJ whole genome shotgun (WGS) entry which is preliminary data.</text>
</comment>
<dbReference type="InterPro" id="IPR036388">
    <property type="entry name" value="WH-like_DNA-bd_sf"/>
</dbReference>
<name>A0A7X5Y2F9_9SPHN</name>
<dbReference type="Gene3D" id="3.30.450.80">
    <property type="entry name" value="Transcription factor LuxR-like, autoinducer-binding domain"/>
    <property type="match status" value="1"/>
</dbReference>
<keyword evidence="1" id="KW-0805">Transcription regulation</keyword>
<dbReference type="Proteomes" id="UP000531251">
    <property type="component" value="Unassembled WGS sequence"/>
</dbReference>
<keyword evidence="2 5" id="KW-0238">DNA-binding</keyword>
<sequence length="236" mass="25617">MTAAVSHALLTIAADFGAAVDVDQLCVRFAAAVASVGNFHFALGRFGPNMQRAEEVIFVHYPEAWQRHYHANDYIKIDPTINAIAHQDIPYSWTELGGLDGAQRRLLEEARAFGVVAGFTVPIHMTDGTTFVASFGAGDVDALNRARPFLSMISAQFLERYKALAGTPKSPIRLTPRERDCMTWTARGKSAWEIGVLLGISENTVNFHVKNACAKLGSNGRMLAVVSAIMLGVISP</sequence>